<reference evidence="2" key="2">
    <citation type="submission" date="2025-08" db="UniProtKB">
        <authorList>
            <consortium name="RefSeq"/>
        </authorList>
    </citation>
    <scope>IDENTIFICATION</scope>
    <source>
        <tissue evidence="2">Leaf</tissue>
    </source>
</reference>
<accession>A0AC58UD41</accession>
<keyword evidence="1" id="KW-1185">Reference proteome</keyword>
<proteinExistence type="predicted"/>
<name>A0AC58UD41_TOBAC</name>
<reference evidence="1" key="1">
    <citation type="journal article" date="2014" name="Nat. Commun.">
        <title>The tobacco genome sequence and its comparison with those of tomato and potato.</title>
        <authorList>
            <person name="Sierro N."/>
            <person name="Battey J.N."/>
            <person name="Ouadi S."/>
            <person name="Bakaher N."/>
            <person name="Bovet L."/>
            <person name="Willig A."/>
            <person name="Goepfert S."/>
            <person name="Peitsch M.C."/>
            <person name="Ivanov N.V."/>
        </authorList>
    </citation>
    <scope>NUCLEOTIDE SEQUENCE [LARGE SCALE GENOMIC DNA]</scope>
</reference>
<sequence>MRSLLYMPLDSGDCSSTALVPKQYFNLKHPFNVDNGVEPDLALRWAFGQFVDAGTYKKPKVGAIYKKEKDWIRPYVFGDHHIVKKEWFHTLNYSGRPLDDTHIDVIFYYLRKKIKYDVNISKSFTTINFLFRVMVKLLYDQFLASNRDYVVIPKDHEIAEYMRGSYMPCNISWHTVDHVPIPIGLKDEWHWILGVLTFKDRCIHVYDSMRGARHDAKIREAVEPYAVLIARFLASTGFYRKRHDIDLTNELYRGKPLADPLAIHMVDDLPQQEDAYVKFQSILFLRIIIYY</sequence>
<evidence type="ECO:0000313" key="1">
    <source>
        <dbReference type="Proteomes" id="UP000790787"/>
    </source>
</evidence>
<evidence type="ECO:0000313" key="2">
    <source>
        <dbReference type="RefSeq" id="XP_075107385.1"/>
    </source>
</evidence>
<dbReference type="RefSeq" id="XP_075107385.1">
    <property type="nucleotide sequence ID" value="XM_075251284.1"/>
</dbReference>
<gene>
    <name evidence="2" type="primary">LOC107792168</name>
</gene>
<dbReference type="Proteomes" id="UP000790787">
    <property type="component" value="Chromosome 4"/>
</dbReference>
<protein>
    <submittedName>
        <fullName evidence="2">Uncharacterized protein LOC107792168 isoform X1</fullName>
    </submittedName>
</protein>
<organism evidence="1 2">
    <name type="scientific">Nicotiana tabacum</name>
    <name type="common">Common tobacco</name>
    <dbReference type="NCBI Taxonomy" id="4097"/>
    <lineage>
        <taxon>Eukaryota</taxon>
        <taxon>Viridiplantae</taxon>
        <taxon>Streptophyta</taxon>
        <taxon>Embryophyta</taxon>
        <taxon>Tracheophyta</taxon>
        <taxon>Spermatophyta</taxon>
        <taxon>Magnoliopsida</taxon>
        <taxon>eudicotyledons</taxon>
        <taxon>Gunneridae</taxon>
        <taxon>Pentapetalae</taxon>
        <taxon>asterids</taxon>
        <taxon>lamiids</taxon>
        <taxon>Solanales</taxon>
        <taxon>Solanaceae</taxon>
        <taxon>Nicotianoideae</taxon>
        <taxon>Nicotianeae</taxon>
        <taxon>Nicotiana</taxon>
    </lineage>
</organism>